<dbReference type="AlphaFoldDB" id="A0A6I6LTX5"/>
<dbReference type="OrthoDB" id="9771783at2"/>
<proteinExistence type="predicted"/>
<gene>
    <name evidence="1" type="ORF">GQA94_16930</name>
</gene>
<sequence>MKTRYRTPLWILLSLALLLLVAHLALPYLVLNYLNDKLADMGEYRGHVDDVDLAWWRGAYRVDGLLIEKKNEQVQAPLFSAPSIDIGVSWRALWQDRALVGEVTLEQPTLNFVDGEDADDSQTGEGVDWRQRLEELIPFTLNELRVNQGQLSFRNFASDPPVHIYASAINASLYNLTNTEGSEQGRVATFEGAASFLDHAPMEATANFDPFTNWQDFEVNLRLTGVDLTRLNDFSNAYGNFDFAGGTGDLVLEVEARDSELSGYIKPLLRNVEVFDFEQDVENEDKGFFRGIWEAIVGGSEEVLQNQSKDQFATRVELSGSTRNTEVSPFQAFVAILRNAFVEAFSARFERSLSEDEE</sequence>
<dbReference type="Proteomes" id="UP000438983">
    <property type="component" value="Chromosome"/>
</dbReference>
<evidence type="ECO:0000313" key="2">
    <source>
        <dbReference type="Proteomes" id="UP000438983"/>
    </source>
</evidence>
<organism evidence="1 2">
    <name type="scientific">Stutzerimonas stutzeri</name>
    <name type="common">Pseudomonas stutzeri</name>
    <dbReference type="NCBI Taxonomy" id="316"/>
    <lineage>
        <taxon>Bacteria</taxon>
        <taxon>Pseudomonadati</taxon>
        <taxon>Pseudomonadota</taxon>
        <taxon>Gammaproteobacteria</taxon>
        <taxon>Pseudomonadales</taxon>
        <taxon>Pseudomonadaceae</taxon>
        <taxon>Stutzerimonas</taxon>
    </lineage>
</organism>
<name>A0A6I6LTX5_STUST</name>
<accession>A0A6I6LTX5</accession>
<evidence type="ECO:0000313" key="1">
    <source>
        <dbReference type="EMBL" id="QGZ32723.1"/>
    </source>
</evidence>
<dbReference type="EMBL" id="CP046902">
    <property type="protein sequence ID" value="QGZ32723.1"/>
    <property type="molecule type" value="Genomic_DNA"/>
</dbReference>
<dbReference type="RefSeq" id="WP_158190146.1">
    <property type="nucleotide sequence ID" value="NZ_CP046902.1"/>
</dbReference>
<protein>
    <submittedName>
        <fullName evidence="1">DUF748 domain-containing protein</fullName>
    </submittedName>
</protein>
<reference evidence="1 2" key="1">
    <citation type="submission" date="2019-12" db="EMBL/GenBank/DDBJ databases">
        <title>Complete genome sequence of Pseudomonas stutzeri.</title>
        <authorList>
            <person name="Lim S.R."/>
            <person name="Kim J.H."/>
        </authorList>
    </citation>
    <scope>NUCLEOTIDE SEQUENCE [LARGE SCALE GENOMIC DNA]</scope>
    <source>
        <strain evidence="1 2">PM101005</strain>
    </source>
</reference>